<evidence type="ECO:0000256" key="13">
    <source>
        <dbReference type="ARBA" id="ARBA00023200"/>
    </source>
</evidence>
<dbReference type="GO" id="GO:0039548">
    <property type="term" value="P:symbiont-mediated suppression of host cytoplasmic pattern recognition receptor signaling pathway via inhibition of IRF3 activity"/>
    <property type="evidence" value="ECO:0007669"/>
    <property type="project" value="UniProtKB-UniRule"/>
</dbReference>
<dbReference type="GO" id="GO:0008270">
    <property type="term" value="F:zinc ion binding"/>
    <property type="evidence" value="ECO:0007669"/>
    <property type="project" value="UniProtKB-KW"/>
</dbReference>
<accession>C3RUC1</accession>
<keyword evidence="11 16" id="KW-0010">Activator</keyword>
<proteinExistence type="inferred from homology"/>
<keyword evidence="15 16" id="KW-1119">Modulation of host cell apoptosis by virus</keyword>
<evidence type="ECO:0000256" key="5">
    <source>
        <dbReference type="ARBA" id="ARBA00022632"/>
    </source>
</evidence>
<reference evidence="18 19" key="1">
    <citation type="journal article" date="2009" name="Virology">
        <title>Genomic diversity and interspecies host infection of alpha12 Macaca fascicularis papillomaviruses (MfPVs).</title>
        <authorList>
            <person name="Chen Z."/>
            <person name="van Doorslaer K."/>
            <person name="Desalle R."/>
            <person name="Wood C.E."/>
            <person name="Kaplan J.R."/>
            <person name="Wagner J.D."/>
            <person name="Burk R.D."/>
        </authorList>
    </citation>
    <scope>NUCLEOTIDE SEQUENCE [LARGE SCALE GENOMIC DNA]</scope>
    <source>
        <strain evidence="18">Mac616</strain>
    </source>
</reference>
<evidence type="ECO:0000256" key="17">
    <source>
        <dbReference type="RuleBase" id="RU363123"/>
    </source>
</evidence>
<keyword evidence="6 16" id="KW-0479">Metal-binding</keyword>
<keyword evidence="16" id="KW-1113">Inhibition of host RLR pathway by virus</keyword>
<feature type="short sequence motif" description="PDZ-binding domain" evidence="16">
    <location>
        <begin position="149"/>
        <end position="151"/>
    </location>
</feature>
<gene>
    <name evidence="16 18" type="primary">E6</name>
</gene>
<keyword evidence="5 16" id="KW-1090">Inhibition of host innate immune response by virus</keyword>
<dbReference type="GO" id="GO:0006351">
    <property type="term" value="P:DNA-templated transcription"/>
    <property type="evidence" value="ECO:0007669"/>
    <property type="project" value="UniProtKB-UniRule"/>
</dbReference>
<dbReference type="GO" id="GO:0039648">
    <property type="term" value="P:symbiont-mediated perturbation of host ubiquitin-like protein modification"/>
    <property type="evidence" value="ECO:0007669"/>
    <property type="project" value="UniProtKB-UniRule"/>
</dbReference>
<comment type="subcellular location">
    <subcellularLocation>
        <location evidence="16 17">Host cytoplasm</location>
    </subcellularLocation>
    <subcellularLocation>
        <location evidence="16 17">Host nucleus</location>
    </subcellularLocation>
</comment>
<evidence type="ECO:0000256" key="4">
    <source>
        <dbReference type="ARBA" id="ARBA00022581"/>
    </source>
</evidence>
<evidence type="ECO:0000256" key="12">
    <source>
        <dbReference type="ARBA" id="ARBA00023163"/>
    </source>
</evidence>
<dbReference type="GO" id="GO:0042025">
    <property type="term" value="C:host cell nucleus"/>
    <property type="evidence" value="ECO:0007669"/>
    <property type="project" value="UniProtKB-SubCell"/>
</dbReference>
<comment type="similarity">
    <text evidence="1 17">Belongs to the papillomaviridae E6 protein family.</text>
</comment>
<evidence type="ECO:0000313" key="19">
    <source>
        <dbReference type="Proteomes" id="UP000101907"/>
    </source>
</evidence>
<evidence type="ECO:0000256" key="7">
    <source>
        <dbReference type="ARBA" id="ARBA00022771"/>
    </source>
</evidence>
<evidence type="ECO:0000256" key="15">
    <source>
        <dbReference type="ARBA" id="ARBA00023323"/>
    </source>
</evidence>
<dbReference type="InterPro" id="IPR038575">
    <property type="entry name" value="E6_sf"/>
</dbReference>
<keyword evidence="10 16" id="KW-0238">DNA-binding</keyword>
<dbReference type="GO" id="GO:0052150">
    <property type="term" value="P:symbiont-mediated perturbation of host apoptosis"/>
    <property type="evidence" value="ECO:0007669"/>
    <property type="project" value="UniProtKB-KW"/>
</dbReference>
<dbReference type="Proteomes" id="UP000101907">
    <property type="component" value="Segment"/>
</dbReference>
<dbReference type="GO" id="GO:0030165">
    <property type="term" value="F:PDZ domain binding"/>
    <property type="evidence" value="ECO:0007669"/>
    <property type="project" value="UniProtKB-UniRule"/>
</dbReference>
<protein>
    <recommendedName>
        <fullName evidence="16 17">Protein E6</fullName>
    </recommendedName>
</protein>
<evidence type="ECO:0000256" key="2">
    <source>
        <dbReference type="ARBA" id="ARBA00022518"/>
    </source>
</evidence>
<keyword evidence="12 16" id="KW-0804">Transcription</keyword>
<keyword evidence="9 16" id="KW-0805">Transcription regulation</keyword>
<evidence type="ECO:0000256" key="1">
    <source>
        <dbReference type="ARBA" id="ARBA00006346"/>
    </source>
</evidence>
<feature type="zinc finger region" evidence="16">
    <location>
        <begin position="103"/>
        <end position="139"/>
    </location>
</feature>
<keyword evidence="4 16" id="KW-0945">Host-virus interaction</keyword>
<comment type="subunit">
    <text evidence="16">Forms homodimers. Interacts with ubiquitin-protein ligase UBE3A/E6-AP and thus forms a complex with human TP53. Interacts with human NFX1 and MAGI3. Interacts with human IRF3; this interaction inhibits the establishment of antiviral state. Interacts with human TYK2; this interaction inhibits JAK-STAT activation by interferon alpha. Interacts with host DLG1; this interaction leads to the proteasomal degradation of DLG1.</text>
</comment>
<dbReference type="Gene3D" id="3.30.240.40">
    <property type="entry name" value="E6 early regulatory protein"/>
    <property type="match status" value="2"/>
</dbReference>
<dbReference type="GO" id="GO:0003677">
    <property type="term" value="F:DNA binding"/>
    <property type="evidence" value="ECO:0007669"/>
    <property type="project" value="UniProtKB-UniRule"/>
</dbReference>
<keyword evidence="3 16" id="KW-1048">Host nucleus</keyword>
<evidence type="ECO:0000256" key="9">
    <source>
        <dbReference type="ARBA" id="ARBA00023015"/>
    </source>
</evidence>
<organism evidence="18 19">
    <name type="scientific">Macaca fascicularis papillomavirus 10</name>
    <dbReference type="NCBI Taxonomy" id="524653"/>
    <lineage>
        <taxon>Viruses</taxon>
        <taxon>Monodnaviria</taxon>
        <taxon>Shotokuvirae</taxon>
        <taxon>Cossaviricota</taxon>
        <taxon>Papovaviricetes</taxon>
        <taxon>Zurhausenvirales</taxon>
        <taxon>Papillomaviridae</taxon>
        <taxon>Firstpapillomavirinae</taxon>
        <taxon>Alphapapillomavirus</taxon>
        <taxon>Rhesus papillomavirus type 1</taxon>
    </lineage>
</organism>
<evidence type="ECO:0000256" key="3">
    <source>
        <dbReference type="ARBA" id="ARBA00022562"/>
    </source>
</evidence>
<sequence>MVEGDQERPRTLHELCELREESQHEIELECVYCLCSLTRVEVYDFARRDFKLVYRRGNPYGVCEACLRFYCKIRKYRRYNYSIYGATLERRTKKQLLEILIRCYVCQKPLCPIEKQRHVDEGKRFHNIADQWTGRCMQCWIPSASELETEV</sequence>
<name>C3RUC1_RHPV1</name>
<dbReference type="GO" id="GO:0006355">
    <property type="term" value="P:regulation of DNA-templated transcription"/>
    <property type="evidence" value="ECO:0007669"/>
    <property type="project" value="UniProtKB-UniRule"/>
</dbReference>
<keyword evidence="7 16" id="KW-0863">Zinc-finger</keyword>
<dbReference type="InterPro" id="IPR001334">
    <property type="entry name" value="E6"/>
</dbReference>
<evidence type="ECO:0000256" key="16">
    <source>
        <dbReference type="HAMAP-Rule" id="MF_04006"/>
    </source>
</evidence>
<keyword evidence="2 16" id="KW-0244">Early protein</keyword>
<evidence type="ECO:0000256" key="14">
    <source>
        <dbReference type="ARBA" id="ARBA00023280"/>
    </source>
</evidence>
<evidence type="ECO:0000256" key="11">
    <source>
        <dbReference type="ARBA" id="ARBA00023159"/>
    </source>
</evidence>
<dbReference type="GO" id="GO:0039502">
    <property type="term" value="P:symbiont-mediated suppression of host type I interferon-mediated signaling pathway"/>
    <property type="evidence" value="ECO:0007669"/>
    <property type="project" value="UniProtKB-UniRule"/>
</dbReference>
<feature type="zinc finger region" evidence="16">
    <location>
        <begin position="30"/>
        <end position="66"/>
    </location>
</feature>
<comment type="miscellaneous">
    <text evidence="16">Belongs to the high risk human alphapapillomavirus family. The cancer-causing human papillomavirus E6 protein has a unique carboxy terminal PDZ domain containing substrate.</text>
</comment>
<keyword evidence="13 16" id="KW-1035">Host cytoplasm</keyword>
<evidence type="ECO:0000313" key="18">
    <source>
        <dbReference type="EMBL" id="ACC99399.1"/>
    </source>
</evidence>
<evidence type="ECO:0000256" key="10">
    <source>
        <dbReference type="ARBA" id="ARBA00023125"/>
    </source>
</evidence>
<dbReference type="FunFam" id="3.30.240.40:FF:000001">
    <property type="entry name" value="Protein E6"/>
    <property type="match status" value="1"/>
</dbReference>
<comment type="function">
    <text evidence="16">Plays a major role in the induction and maintenance of cellular transformation. Acts mainly as an oncoprotein by stimulating the destruction of many host cell key regulatory proteins. E6 associates with host UBE3A/E6-AP ubiquitin-protein ligase, and inactivates tumor suppressors TP53 and TP73 by targeting them to the 26S proteasome for degradation. In turn, DNA damage and chromosomal instabilities increase and lead to cell proliferation and cancer development. The complex E6/E6AP targets several other substrates to degradation via the proteasome including host DLG1 or NFX-91, a repressor of human telomerase reverse transcriptase (hTERT). The resulting increased expression of hTERT prevents the shortening of telomere length leading to cell immortalization. Other cellular targets including BAK1, Fas-associated death domain-containing protein (FADD) and procaspase 8, are degraded by E6/E6AP causing inhibition of apoptosis. E6 also inhibits immune response by interacting with host IRF3 and TYK2. These interactions prevent IRF3 transcriptional activities and inhibit TYK2-mediated JAK-STAT activation by interferon alpha resulting in inhibition of the interferon signaling pathway.</text>
</comment>
<dbReference type="EMBL" id="EU490515">
    <property type="protein sequence ID" value="ACC99399.1"/>
    <property type="molecule type" value="Genomic_DNA"/>
</dbReference>
<keyword evidence="14 16" id="KW-0899">Viral immunoevasion</keyword>
<dbReference type="GO" id="GO:0030430">
    <property type="term" value="C:host cell cytoplasm"/>
    <property type="evidence" value="ECO:0007669"/>
    <property type="project" value="UniProtKB-SubCell"/>
</dbReference>
<dbReference type="HAMAP" id="MF_04006">
    <property type="entry name" value="HPV_E6"/>
    <property type="match status" value="1"/>
</dbReference>
<keyword evidence="8 16" id="KW-0862">Zinc</keyword>
<dbReference type="SUPFAM" id="SSF161229">
    <property type="entry name" value="E6 C-terminal domain-like"/>
    <property type="match status" value="2"/>
</dbReference>
<evidence type="ECO:0000256" key="8">
    <source>
        <dbReference type="ARBA" id="ARBA00022833"/>
    </source>
</evidence>
<evidence type="ECO:0000256" key="6">
    <source>
        <dbReference type="ARBA" id="ARBA00022723"/>
    </source>
</evidence>
<keyword evidence="16" id="KW-1092">Inhibition of host IRF3 by virus</keyword>
<dbReference type="Pfam" id="PF00518">
    <property type="entry name" value="E6"/>
    <property type="match status" value="1"/>
</dbReference>